<evidence type="ECO:0000256" key="3">
    <source>
        <dbReference type="ARBA" id="ARBA00023180"/>
    </source>
</evidence>
<feature type="active site" description="Proton donor 2" evidence="5">
    <location>
        <position position="533"/>
    </location>
</feature>
<evidence type="ECO:0000313" key="13">
    <source>
        <dbReference type="Proteomes" id="UP000309215"/>
    </source>
</evidence>
<evidence type="ECO:0000256" key="6">
    <source>
        <dbReference type="PIRSR" id="PIRSR601548-2"/>
    </source>
</evidence>
<keyword evidence="2 8" id="KW-1015">Disulfide bond</keyword>
<keyword evidence="7" id="KW-0479">Metal-binding</keyword>
<dbReference type="Pfam" id="PF01401">
    <property type="entry name" value="Peptidase_M2"/>
    <property type="match status" value="1"/>
</dbReference>
<dbReference type="GO" id="GO:0008237">
    <property type="term" value="F:metallopeptidase activity"/>
    <property type="evidence" value="ECO:0007669"/>
    <property type="project" value="InterPro"/>
</dbReference>
<dbReference type="PANTHER" id="PTHR10514">
    <property type="entry name" value="ANGIOTENSIN-CONVERTING ENZYME"/>
    <property type="match status" value="1"/>
</dbReference>
<feature type="signal peptide" evidence="11">
    <location>
        <begin position="1"/>
        <end position="23"/>
    </location>
</feature>
<dbReference type="FunFam" id="1.10.1370.30:FF:000005">
    <property type="entry name" value="Angiotensin-converting enzyme"/>
    <property type="match status" value="1"/>
</dbReference>
<feature type="binding site" evidence="7">
    <location>
        <position position="408"/>
    </location>
    <ligand>
        <name>Zn(2+)</name>
        <dbReference type="ChEBI" id="CHEBI:29105"/>
        <label>1</label>
        <note>catalytic</note>
    </ligand>
</feature>
<keyword evidence="7" id="KW-0862">Zinc</keyword>
<dbReference type="AlphaFoldDB" id="A0A4U1J8A0"/>
<accession>A0A4U1J8A0</accession>
<dbReference type="CDD" id="cd06461">
    <property type="entry name" value="M2_ACE"/>
    <property type="match status" value="1"/>
</dbReference>
<feature type="binding site" evidence="6">
    <location>
        <position position="244"/>
    </location>
    <ligand>
        <name>chloride</name>
        <dbReference type="ChEBI" id="CHEBI:17996"/>
        <label>1</label>
    </ligand>
</feature>
<proteinExistence type="predicted"/>
<reference evidence="12 13" key="1">
    <citation type="submission" date="2019-04" db="EMBL/GenBank/DDBJ databases">
        <authorList>
            <person name="Li Y."/>
            <person name="Wang J."/>
        </authorList>
    </citation>
    <scope>NUCLEOTIDE SEQUENCE [LARGE SCALE GENOMIC DNA]</scope>
    <source>
        <strain evidence="12 13">DSM 14668</strain>
    </source>
</reference>
<evidence type="ECO:0000313" key="12">
    <source>
        <dbReference type="EMBL" id="TKD03807.1"/>
    </source>
</evidence>
<feature type="binding site" evidence="9">
    <location>
        <position position="404"/>
    </location>
    <ligand>
        <name>Zn(2+)</name>
        <dbReference type="ChEBI" id="CHEBI:29105"/>
        <label>2</label>
        <note>catalytic</note>
    </ligand>
</feature>
<feature type="disulfide bond" evidence="8">
    <location>
        <begin position="172"/>
        <end position="180"/>
    </location>
</feature>
<dbReference type="EMBL" id="SSMQ01000027">
    <property type="protein sequence ID" value="TKD03807.1"/>
    <property type="molecule type" value="Genomic_DNA"/>
</dbReference>
<evidence type="ECO:0000256" key="5">
    <source>
        <dbReference type="PIRSR" id="PIRSR601548-11"/>
    </source>
</evidence>
<feature type="active site" description="Proton donor 1" evidence="4">
    <location>
        <position position="533"/>
    </location>
</feature>
<feature type="active site" description="Proton acceptor 1" evidence="4">
    <location>
        <position position="405"/>
    </location>
</feature>
<gene>
    <name evidence="12" type="ORF">E8A74_24795</name>
</gene>
<dbReference type="PRINTS" id="PR00791">
    <property type="entry name" value="PEPDIPTASEA"/>
</dbReference>
<dbReference type="GO" id="GO:0016020">
    <property type="term" value="C:membrane"/>
    <property type="evidence" value="ECO:0007669"/>
    <property type="project" value="InterPro"/>
</dbReference>
<organism evidence="12 13">
    <name type="scientific">Polyangium fumosum</name>
    <dbReference type="NCBI Taxonomy" id="889272"/>
    <lineage>
        <taxon>Bacteria</taxon>
        <taxon>Pseudomonadati</taxon>
        <taxon>Myxococcota</taxon>
        <taxon>Polyangia</taxon>
        <taxon>Polyangiales</taxon>
        <taxon>Polyangiaceae</taxon>
        <taxon>Polyangium</taxon>
    </lineage>
</organism>
<dbReference type="PANTHER" id="PTHR10514:SF27">
    <property type="entry name" value="ANGIOTENSIN-CONVERTING ENZYME"/>
    <property type="match status" value="1"/>
</dbReference>
<dbReference type="OrthoDB" id="5241329at2"/>
<sequence>MKQRPYASIALAAPLTLAAAVFACSSAPPPPTPTTAAAAATPTPGQTQAQAAAGETPPTAEEAQGFTVRVNDDLKKLWTASARAAWVNKTYITDDTTAISAAAEEANMEYLGTAITGATRFDGLTLSEPVARQLKLIKLSTTLPAPADAKKRAELAQIAVSMEADYGKGKYCPARLGGKCLNLDELSNIMGKSRKYDELLDAWTGWHSIAPPLRERYTRYVELGNEGARSIGFSDVGALWRSGYDMTPEAFEADTERLWNQVKPLYDELHCLVRSKLRKVYGKDKIGDKAPIPAHLLGNMWAQDWSNLYDLVTPYPKEASLDVTKALVDKKVDAVEMVKMGERFFTSLGLDNLPKTFWERSMFVRPRDRDVVCHASAWDVTYGGDIRIKMCIEPKEEDFITIHHELGHNYYYAYYYTLPVLFQSGANDGFHEGIGDTIALSVTPGYLKTIGLLKDAPQNPKAETNFLMKQALAKIAFLPFGKLIDQWRWDVFAGKTPPGKYNEAWWNLRQKTQGVSAPVPRSEKDFDPGAKFHVPGGTPYTRYFLAHIYQFQFHRALCKAAGHTGPLHTCSIYGNKAAGDKLKAMLAMGASKPWPEAMKAISGETQGDASAILEYFEPLRKFIREESKGETCGW</sequence>
<evidence type="ECO:0000256" key="9">
    <source>
        <dbReference type="PIRSR" id="PIRSR601548-8"/>
    </source>
</evidence>
<evidence type="ECO:0000256" key="10">
    <source>
        <dbReference type="SAM" id="MobiDB-lite"/>
    </source>
</evidence>
<dbReference type="InterPro" id="IPR001548">
    <property type="entry name" value="Peptidase_M2"/>
</dbReference>
<feature type="binding site" evidence="7">
    <location>
        <position position="432"/>
    </location>
    <ligand>
        <name>Zn(2+)</name>
        <dbReference type="ChEBI" id="CHEBI:29105"/>
        <label>1</label>
        <note>catalytic</note>
    </ligand>
</feature>
<evidence type="ECO:0000256" key="1">
    <source>
        <dbReference type="ARBA" id="ARBA00022729"/>
    </source>
</evidence>
<name>A0A4U1J8A0_9BACT</name>
<evidence type="ECO:0000256" key="11">
    <source>
        <dbReference type="SAM" id="SignalP"/>
    </source>
</evidence>
<comment type="caution">
    <text evidence="12">The sequence shown here is derived from an EMBL/GenBank/DDBJ whole genome shotgun (WGS) entry which is preliminary data.</text>
</comment>
<feature type="active site" description="Proton acceptor 2" evidence="5">
    <location>
        <position position="405"/>
    </location>
</feature>
<evidence type="ECO:0000256" key="4">
    <source>
        <dbReference type="PIRSR" id="PIRSR601548-1"/>
    </source>
</evidence>
<dbReference type="SUPFAM" id="SSF55486">
    <property type="entry name" value="Metalloproteases ('zincins'), catalytic domain"/>
    <property type="match status" value="1"/>
</dbReference>
<dbReference type="GO" id="GO:0008241">
    <property type="term" value="F:peptidyl-dipeptidase activity"/>
    <property type="evidence" value="ECO:0007669"/>
    <property type="project" value="InterPro"/>
</dbReference>
<feature type="chain" id="PRO_5020743272" evidence="11">
    <location>
        <begin position="24"/>
        <end position="634"/>
    </location>
</feature>
<dbReference type="Gene3D" id="1.10.1370.30">
    <property type="match status" value="2"/>
</dbReference>
<dbReference type="GO" id="GO:0006508">
    <property type="term" value="P:proteolysis"/>
    <property type="evidence" value="ECO:0007669"/>
    <property type="project" value="InterPro"/>
</dbReference>
<dbReference type="PROSITE" id="PS51257">
    <property type="entry name" value="PROKAR_LIPOPROTEIN"/>
    <property type="match status" value="1"/>
</dbReference>
<feature type="disulfide bond" evidence="8">
    <location>
        <begin position="558"/>
        <end position="570"/>
    </location>
</feature>
<feature type="region of interest" description="Disordered" evidence="10">
    <location>
        <begin position="28"/>
        <end position="62"/>
    </location>
</feature>
<evidence type="ECO:0000256" key="8">
    <source>
        <dbReference type="PIRSR" id="PIRSR601548-4"/>
    </source>
</evidence>
<feature type="disulfide bond" evidence="8">
    <location>
        <begin position="373"/>
        <end position="391"/>
    </location>
</feature>
<keyword evidence="1 11" id="KW-0732">Signal</keyword>
<feature type="binding site" evidence="6">
    <location>
        <position position="542"/>
    </location>
    <ligand>
        <name>chloride</name>
        <dbReference type="ChEBI" id="CHEBI:17996"/>
        <label>1</label>
    </ligand>
</feature>
<evidence type="ECO:0000256" key="2">
    <source>
        <dbReference type="ARBA" id="ARBA00023157"/>
    </source>
</evidence>
<keyword evidence="13" id="KW-1185">Reference proteome</keyword>
<keyword evidence="3" id="KW-0325">Glycoprotein</keyword>
<evidence type="ECO:0000256" key="7">
    <source>
        <dbReference type="PIRSR" id="PIRSR601548-3"/>
    </source>
</evidence>
<feature type="binding site" evidence="9">
    <location>
        <position position="408"/>
    </location>
    <ligand>
        <name>Zn(2+)</name>
        <dbReference type="ChEBI" id="CHEBI:29105"/>
        <label>2</label>
        <note>catalytic</note>
    </ligand>
</feature>
<dbReference type="RefSeq" id="WP_136931541.1">
    <property type="nucleotide sequence ID" value="NZ_SSMQ01000027.1"/>
</dbReference>
<feature type="binding site" evidence="9">
    <location>
        <position position="432"/>
    </location>
    <ligand>
        <name>Zn(2+)</name>
        <dbReference type="ChEBI" id="CHEBI:29105"/>
        <label>2</label>
        <note>catalytic</note>
    </ligand>
</feature>
<dbReference type="Proteomes" id="UP000309215">
    <property type="component" value="Unassembled WGS sequence"/>
</dbReference>
<protein>
    <submittedName>
        <fullName evidence="12">Peptidase M2 family protein</fullName>
    </submittedName>
</protein>
<feature type="binding site" evidence="7">
    <location>
        <position position="404"/>
    </location>
    <ligand>
        <name>Zn(2+)</name>
        <dbReference type="ChEBI" id="CHEBI:29105"/>
        <label>1</label>
        <note>catalytic</note>
    </ligand>
</feature>
<feature type="compositionally biased region" description="Low complexity" evidence="10">
    <location>
        <begin position="34"/>
        <end position="62"/>
    </location>
</feature>
<dbReference type="PROSITE" id="PS52011">
    <property type="entry name" value="PEPTIDASE_M2"/>
    <property type="match status" value="1"/>
</dbReference>